<dbReference type="Gene3D" id="3.60.10.10">
    <property type="entry name" value="Endonuclease/exonuclease/phosphatase"/>
    <property type="match status" value="1"/>
</dbReference>
<evidence type="ECO:0000259" key="3">
    <source>
        <dbReference type="Pfam" id="PF03372"/>
    </source>
</evidence>
<dbReference type="EMBL" id="CALNXJ010000018">
    <property type="protein sequence ID" value="CAH3121417.1"/>
    <property type="molecule type" value="Genomic_DNA"/>
</dbReference>
<protein>
    <recommendedName>
        <fullName evidence="3">Endonuclease/exonuclease/phosphatase domain-containing protein</fullName>
    </recommendedName>
</protein>
<evidence type="ECO:0000256" key="2">
    <source>
        <dbReference type="SAM" id="SignalP"/>
    </source>
</evidence>
<evidence type="ECO:0000313" key="5">
    <source>
        <dbReference type="Proteomes" id="UP001159428"/>
    </source>
</evidence>
<evidence type="ECO:0000256" key="1">
    <source>
        <dbReference type="SAM" id="MobiDB-lite"/>
    </source>
</evidence>
<accession>A0AAU9WQ54</accession>
<sequence>MRCGRELRRSAPPRIFYHFYALLSIYLVLSTANNCLQSTNSPVYPDGHASSTGKFLVAESDGLHRVRVHDTLKRKGFMSTRTNYYHNSTATFQQAKLIISGDISPNPGPTNCKIYDRTASSSPSSTGSKPNSTRPLTRHNEVRISHLNIRSLKCREHYLLLKDFIASKDIDIFTLSEIWLNENVLDHEIQIPGFNIHRLDRSHKHGGGVCVYVKEQFKVQSLADISGIFPSGLHQLWLKIQIRNLRSFLVCTVYRPPHSDQLYFRDAVLAFKCMSGLAPVYLSDKLITRSTVSKRELETRNSQMLNIPLFRTATGQKTFYYRTVNIWNNLNNDIKVCIDVNSFRSKLRGVLLDKFKRDGMIS</sequence>
<feature type="region of interest" description="Disordered" evidence="1">
    <location>
        <begin position="110"/>
        <end position="139"/>
    </location>
</feature>
<dbReference type="Pfam" id="PF03372">
    <property type="entry name" value="Exo_endo_phos"/>
    <property type="match status" value="1"/>
</dbReference>
<feature type="chain" id="PRO_5043751200" description="Endonuclease/exonuclease/phosphatase domain-containing protein" evidence="2">
    <location>
        <begin position="33"/>
        <end position="362"/>
    </location>
</feature>
<dbReference type="SUPFAM" id="SSF56219">
    <property type="entry name" value="DNase I-like"/>
    <property type="match status" value="1"/>
</dbReference>
<dbReference type="AlphaFoldDB" id="A0AAU9WQ54"/>
<organism evidence="4 5">
    <name type="scientific">Pocillopora meandrina</name>
    <dbReference type="NCBI Taxonomy" id="46732"/>
    <lineage>
        <taxon>Eukaryota</taxon>
        <taxon>Metazoa</taxon>
        <taxon>Cnidaria</taxon>
        <taxon>Anthozoa</taxon>
        <taxon>Hexacorallia</taxon>
        <taxon>Scleractinia</taxon>
        <taxon>Astrocoeniina</taxon>
        <taxon>Pocilloporidae</taxon>
        <taxon>Pocillopora</taxon>
    </lineage>
</organism>
<dbReference type="InterPro" id="IPR005135">
    <property type="entry name" value="Endo/exonuclease/phosphatase"/>
</dbReference>
<proteinExistence type="predicted"/>
<keyword evidence="5" id="KW-1185">Reference proteome</keyword>
<comment type="caution">
    <text evidence="4">The sequence shown here is derived from an EMBL/GenBank/DDBJ whole genome shotgun (WGS) entry which is preliminary data.</text>
</comment>
<keyword evidence="2" id="KW-0732">Signal</keyword>
<dbReference type="InterPro" id="IPR036691">
    <property type="entry name" value="Endo/exonu/phosph_ase_sf"/>
</dbReference>
<evidence type="ECO:0000313" key="4">
    <source>
        <dbReference type="EMBL" id="CAH3121417.1"/>
    </source>
</evidence>
<feature type="compositionally biased region" description="Low complexity" evidence="1">
    <location>
        <begin position="120"/>
        <end position="133"/>
    </location>
</feature>
<dbReference type="GO" id="GO:0003824">
    <property type="term" value="F:catalytic activity"/>
    <property type="evidence" value="ECO:0007669"/>
    <property type="project" value="InterPro"/>
</dbReference>
<feature type="domain" description="Endonuclease/exonuclease/phosphatase" evidence="3">
    <location>
        <begin position="147"/>
        <end position="253"/>
    </location>
</feature>
<reference evidence="4 5" key="1">
    <citation type="submission" date="2022-05" db="EMBL/GenBank/DDBJ databases">
        <authorList>
            <consortium name="Genoscope - CEA"/>
            <person name="William W."/>
        </authorList>
    </citation>
    <scope>NUCLEOTIDE SEQUENCE [LARGE SCALE GENOMIC DNA]</scope>
</reference>
<feature type="signal peptide" evidence="2">
    <location>
        <begin position="1"/>
        <end position="32"/>
    </location>
</feature>
<gene>
    <name evidence="4" type="ORF">PMEA_00009220</name>
</gene>
<dbReference type="Proteomes" id="UP001159428">
    <property type="component" value="Unassembled WGS sequence"/>
</dbReference>
<name>A0AAU9WQ54_9CNID</name>